<sequence>MERLVFLLSTGLARGAVLALFALSLVIVYRAARVVNFAQAALAIVPVYVAVAVTSATGSYWLGLACALTTGALLGAVVERGLMRRVPQDNPLAGIIVAIGLVMVLQAGLAIAFGPDHRPVHAPFSQRPLGVGGVPLMSPYDLFVLLVAAVVMGALAWLFGRTSLGLRMRAAAFAPETSRLLGVRVPRMVTLGWTLSVATAALAALLLVPTGLGLDPHAADVLFVNAFAAAVIGGLDSPVGALAAGLSVGVLASLVTGYASAAAAPPAVLALLTVVLLVRPHGLFAAREARTA</sequence>
<evidence type="ECO:0000256" key="5">
    <source>
        <dbReference type="ARBA" id="ARBA00022970"/>
    </source>
</evidence>
<name>A0ABW7XFZ9_9MICO</name>
<dbReference type="RefSeq" id="WP_397402078.1">
    <property type="nucleotide sequence ID" value="NZ_JBIRYI010000002.1"/>
</dbReference>
<keyword evidence="6 9" id="KW-1133">Transmembrane helix</keyword>
<dbReference type="Proteomes" id="UP001611580">
    <property type="component" value="Unassembled WGS sequence"/>
</dbReference>
<keyword evidence="2" id="KW-0813">Transport</keyword>
<feature type="transmembrane region" description="Helical" evidence="9">
    <location>
        <begin position="34"/>
        <end position="53"/>
    </location>
</feature>
<comment type="caution">
    <text evidence="10">The sequence shown here is derived from an EMBL/GenBank/DDBJ whole genome shotgun (WGS) entry which is preliminary data.</text>
</comment>
<evidence type="ECO:0000256" key="3">
    <source>
        <dbReference type="ARBA" id="ARBA00022475"/>
    </source>
</evidence>
<keyword evidence="3" id="KW-1003">Cell membrane</keyword>
<keyword evidence="4 9" id="KW-0812">Transmembrane</keyword>
<evidence type="ECO:0000256" key="9">
    <source>
        <dbReference type="SAM" id="Phobius"/>
    </source>
</evidence>
<reference evidence="10 11" key="1">
    <citation type="submission" date="2024-10" db="EMBL/GenBank/DDBJ databases">
        <title>The Natural Products Discovery Center: Release of the First 8490 Sequenced Strains for Exploring Actinobacteria Biosynthetic Diversity.</title>
        <authorList>
            <person name="Kalkreuter E."/>
            <person name="Kautsar S.A."/>
            <person name="Yang D."/>
            <person name="Bader C.D."/>
            <person name="Teijaro C.N."/>
            <person name="Fluegel L."/>
            <person name="Davis C.M."/>
            <person name="Simpson J.R."/>
            <person name="Lauterbach L."/>
            <person name="Steele A.D."/>
            <person name="Gui C."/>
            <person name="Meng S."/>
            <person name="Li G."/>
            <person name="Viehrig K."/>
            <person name="Ye F."/>
            <person name="Su P."/>
            <person name="Kiefer A.F."/>
            <person name="Nichols A."/>
            <person name="Cepeda A.J."/>
            <person name="Yan W."/>
            <person name="Fan B."/>
            <person name="Jiang Y."/>
            <person name="Adhikari A."/>
            <person name="Zheng C.-J."/>
            <person name="Schuster L."/>
            <person name="Cowan T.M."/>
            <person name="Smanski M.J."/>
            <person name="Chevrette M.G."/>
            <person name="De Carvalho L.P.S."/>
            <person name="Shen B."/>
        </authorList>
    </citation>
    <scope>NUCLEOTIDE SEQUENCE [LARGE SCALE GENOMIC DNA]</scope>
    <source>
        <strain evidence="10 11">NPDC019481</strain>
    </source>
</reference>
<evidence type="ECO:0000313" key="10">
    <source>
        <dbReference type="EMBL" id="MFI2486285.1"/>
    </source>
</evidence>
<dbReference type="InterPro" id="IPR001851">
    <property type="entry name" value="ABC_transp_permease"/>
</dbReference>
<keyword evidence="7 9" id="KW-0472">Membrane</keyword>
<dbReference type="PANTHER" id="PTHR11795:SF450">
    <property type="entry name" value="ABC TRANSPORTER PERMEASE PROTEIN"/>
    <property type="match status" value="1"/>
</dbReference>
<feature type="transmembrane region" description="Helical" evidence="9">
    <location>
        <begin position="59"/>
        <end position="78"/>
    </location>
</feature>
<dbReference type="PANTHER" id="PTHR11795">
    <property type="entry name" value="BRANCHED-CHAIN AMINO ACID TRANSPORT SYSTEM PERMEASE PROTEIN LIVH"/>
    <property type="match status" value="1"/>
</dbReference>
<evidence type="ECO:0000256" key="4">
    <source>
        <dbReference type="ARBA" id="ARBA00022692"/>
    </source>
</evidence>
<evidence type="ECO:0000256" key="7">
    <source>
        <dbReference type="ARBA" id="ARBA00023136"/>
    </source>
</evidence>
<protein>
    <submittedName>
        <fullName evidence="10">Branched-chain amino acid ABC transporter permease</fullName>
    </submittedName>
</protein>
<feature type="transmembrane region" description="Helical" evidence="9">
    <location>
        <begin position="6"/>
        <end position="27"/>
    </location>
</feature>
<organism evidence="10 11">
    <name type="scientific">Promicromonospora kroppenstedtii</name>
    <dbReference type="NCBI Taxonomy" id="440482"/>
    <lineage>
        <taxon>Bacteria</taxon>
        <taxon>Bacillati</taxon>
        <taxon>Actinomycetota</taxon>
        <taxon>Actinomycetes</taxon>
        <taxon>Micrococcales</taxon>
        <taxon>Promicromonosporaceae</taxon>
        <taxon>Promicromonospora</taxon>
    </lineage>
</organism>
<dbReference type="InterPro" id="IPR052157">
    <property type="entry name" value="BCAA_transport_permease"/>
</dbReference>
<gene>
    <name evidence="10" type="ORF">ACH47X_05215</name>
</gene>
<accession>A0ABW7XFZ9</accession>
<dbReference type="EMBL" id="JBIRYI010000002">
    <property type="protein sequence ID" value="MFI2486285.1"/>
    <property type="molecule type" value="Genomic_DNA"/>
</dbReference>
<evidence type="ECO:0000256" key="2">
    <source>
        <dbReference type="ARBA" id="ARBA00022448"/>
    </source>
</evidence>
<dbReference type="CDD" id="cd06582">
    <property type="entry name" value="TM_PBP1_LivH_like"/>
    <property type="match status" value="1"/>
</dbReference>
<comment type="subcellular location">
    <subcellularLocation>
        <location evidence="1">Cell membrane</location>
        <topology evidence="1">Multi-pass membrane protein</topology>
    </subcellularLocation>
</comment>
<feature type="transmembrane region" description="Helical" evidence="9">
    <location>
        <begin position="90"/>
        <end position="113"/>
    </location>
</feature>
<keyword evidence="5" id="KW-0029">Amino-acid transport</keyword>
<feature type="transmembrane region" description="Helical" evidence="9">
    <location>
        <begin position="188"/>
        <end position="212"/>
    </location>
</feature>
<proteinExistence type="inferred from homology"/>
<feature type="transmembrane region" description="Helical" evidence="9">
    <location>
        <begin position="142"/>
        <end position="160"/>
    </location>
</feature>
<evidence type="ECO:0000256" key="6">
    <source>
        <dbReference type="ARBA" id="ARBA00022989"/>
    </source>
</evidence>
<comment type="similarity">
    <text evidence="8">Belongs to the binding-protein-dependent transport system permease family. LivHM subfamily.</text>
</comment>
<evidence type="ECO:0000256" key="1">
    <source>
        <dbReference type="ARBA" id="ARBA00004651"/>
    </source>
</evidence>
<dbReference type="Pfam" id="PF02653">
    <property type="entry name" value="BPD_transp_2"/>
    <property type="match status" value="1"/>
</dbReference>
<evidence type="ECO:0000256" key="8">
    <source>
        <dbReference type="ARBA" id="ARBA00037998"/>
    </source>
</evidence>
<keyword evidence="11" id="KW-1185">Reference proteome</keyword>
<evidence type="ECO:0000313" key="11">
    <source>
        <dbReference type="Proteomes" id="UP001611580"/>
    </source>
</evidence>